<comment type="similarity">
    <text evidence="6">Belongs to the ZIP transporter (TC 2.A.5) family. KE4/Catsup subfamily.</text>
</comment>
<evidence type="ECO:0000256" key="8">
    <source>
        <dbReference type="SAM" id="Phobius"/>
    </source>
</evidence>
<dbReference type="AlphaFoldDB" id="L8H8Z4"/>
<name>L8H8Z4_ACACF</name>
<feature type="compositionally biased region" description="Basic and acidic residues" evidence="7">
    <location>
        <begin position="158"/>
        <end position="181"/>
    </location>
</feature>
<dbReference type="Pfam" id="PF02535">
    <property type="entry name" value="Zip"/>
    <property type="match status" value="1"/>
</dbReference>
<evidence type="ECO:0000256" key="1">
    <source>
        <dbReference type="ARBA" id="ARBA00004141"/>
    </source>
</evidence>
<gene>
    <name evidence="9" type="ORF">ACA1_325560</name>
</gene>
<dbReference type="GeneID" id="14922904"/>
<evidence type="ECO:0000256" key="3">
    <source>
        <dbReference type="ARBA" id="ARBA00022692"/>
    </source>
</evidence>
<dbReference type="STRING" id="1257118.L8H8Z4"/>
<feature type="transmembrane region" description="Helical" evidence="8">
    <location>
        <begin position="32"/>
        <end position="52"/>
    </location>
</feature>
<organism evidence="9 10">
    <name type="scientific">Acanthamoeba castellanii (strain ATCC 30010 / Neff)</name>
    <dbReference type="NCBI Taxonomy" id="1257118"/>
    <lineage>
        <taxon>Eukaryota</taxon>
        <taxon>Amoebozoa</taxon>
        <taxon>Discosea</taxon>
        <taxon>Longamoebia</taxon>
        <taxon>Centramoebida</taxon>
        <taxon>Acanthamoebidae</taxon>
        <taxon>Acanthamoeba</taxon>
    </lineage>
</organism>
<dbReference type="GO" id="GO:0016020">
    <property type="term" value="C:membrane"/>
    <property type="evidence" value="ECO:0007669"/>
    <property type="project" value="UniProtKB-SubCell"/>
</dbReference>
<keyword evidence="2" id="KW-0813">Transport</keyword>
<evidence type="ECO:0000256" key="7">
    <source>
        <dbReference type="SAM" id="MobiDB-lite"/>
    </source>
</evidence>
<dbReference type="OrthoDB" id="200954at2759"/>
<feature type="transmembrane region" description="Helical" evidence="8">
    <location>
        <begin position="282"/>
        <end position="304"/>
    </location>
</feature>
<feature type="transmembrane region" description="Helical" evidence="8">
    <location>
        <begin position="115"/>
        <end position="133"/>
    </location>
</feature>
<dbReference type="OMA" id="HEVPHHI"/>
<protein>
    <submittedName>
        <fullName evidence="9">Solute carrier family protein</fullName>
    </submittedName>
</protein>
<dbReference type="KEGG" id="acan:ACA1_325560"/>
<dbReference type="EMBL" id="KB007891">
    <property type="protein sequence ID" value="ELR21984.1"/>
    <property type="molecule type" value="Genomic_DNA"/>
</dbReference>
<evidence type="ECO:0000313" key="9">
    <source>
        <dbReference type="EMBL" id="ELR21984.1"/>
    </source>
</evidence>
<feature type="region of interest" description="Disordered" evidence="7">
    <location>
        <begin position="142"/>
        <end position="181"/>
    </location>
</feature>
<evidence type="ECO:0000256" key="2">
    <source>
        <dbReference type="ARBA" id="ARBA00022448"/>
    </source>
</evidence>
<reference evidence="9 10" key="1">
    <citation type="journal article" date="2013" name="Genome Biol.">
        <title>Genome of Acanthamoeba castellanii highlights extensive lateral gene transfer and early evolution of tyrosine kinase signaling.</title>
        <authorList>
            <person name="Clarke M."/>
            <person name="Lohan A.J."/>
            <person name="Liu B."/>
            <person name="Lagkouvardos I."/>
            <person name="Roy S."/>
            <person name="Zafar N."/>
            <person name="Bertelli C."/>
            <person name="Schilde C."/>
            <person name="Kianianmomeni A."/>
            <person name="Burglin T.R."/>
            <person name="Frech C."/>
            <person name="Turcotte B."/>
            <person name="Kopec K.O."/>
            <person name="Synnott J.M."/>
            <person name="Choo C."/>
            <person name="Paponov I."/>
            <person name="Finkler A."/>
            <person name="Soon Heng Tan C."/>
            <person name="Hutchins A.P."/>
            <person name="Weinmeier T."/>
            <person name="Rattei T."/>
            <person name="Chu J.S."/>
            <person name="Gimenez G."/>
            <person name="Irimia M."/>
            <person name="Rigden D.J."/>
            <person name="Fitzpatrick D.A."/>
            <person name="Lorenzo-Morales J."/>
            <person name="Bateman A."/>
            <person name="Chiu C.H."/>
            <person name="Tang P."/>
            <person name="Hegemann P."/>
            <person name="Fromm H."/>
            <person name="Raoult D."/>
            <person name="Greub G."/>
            <person name="Miranda-Saavedra D."/>
            <person name="Chen N."/>
            <person name="Nash P."/>
            <person name="Ginger M.L."/>
            <person name="Horn M."/>
            <person name="Schaap P."/>
            <person name="Caler L."/>
            <person name="Loftus B."/>
        </authorList>
    </citation>
    <scope>NUCLEOTIDE SEQUENCE [LARGE SCALE GENOMIC DNA]</scope>
    <source>
        <strain evidence="9 10">Neff</strain>
    </source>
</reference>
<evidence type="ECO:0000256" key="6">
    <source>
        <dbReference type="ARBA" id="ARBA00038485"/>
    </source>
</evidence>
<feature type="transmembrane region" description="Helical" evidence="8">
    <location>
        <begin position="316"/>
        <end position="332"/>
    </location>
</feature>
<sequence length="336" mass="36050">MDEQQKAQQPAASSFEDYLAGWTFKSRAKLNALLATALVSIAPVFILPMIPIDHTPERQPLLKVLLSFAVGGLLSDVFLHLIPHALHSSGSGEGGHSHSHSHSHSHDGDEEGEDLSMVVGLGVLAGLLTFFIVEKFVRSNHGGSGGHGHSHGAKPQQKKSEKPSDKKEKEQAKKEKKKRESVEEGIKVGGFLNLAADMTHNFTDGLAIASSFLVSTPIGITTTVAVLVHEIPHEIGDFAILLQSGFSRRQAMMAQFATAVGAFMGCLLGVLLEHGLGNTTHYILPFTAGGFIYIATVDVLPDLLQDSSFKQTFKEVFAFLLGVGLMVGVAHLEESM</sequence>
<feature type="transmembrane region" description="Helical" evidence="8">
    <location>
        <begin position="256"/>
        <end position="276"/>
    </location>
</feature>
<dbReference type="Proteomes" id="UP000011083">
    <property type="component" value="Unassembled WGS sequence"/>
</dbReference>
<dbReference type="GO" id="GO:0006882">
    <property type="term" value="P:intracellular zinc ion homeostasis"/>
    <property type="evidence" value="ECO:0007669"/>
    <property type="project" value="TreeGrafter"/>
</dbReference>
<accession>L8H8Z4</accession>
<dbReference type="PANTHER" id="PTHR16950">
    <property type="entry name" value="ZINC TRANSPORTER SLC39A7 HISTIDINE-RICH MEMBRANE PROTEIN KE4"/>
    <property type="match status" value="1"/>
</dbReference>
<keyword evidence="5 8" id="KW-0472">Membrane</keyword>
<keyword evidence="3 8" id="KW-0812">Transmembrane</keyword>
<dbReference type="InterPro" id="IPR003689">
    <property type="entry name" value="ZIP"/>
</dbReference>
<evidence type="ECO:0000313" key="10">
    <source>
        <dbReference type="Proteomes" id="UP000011083"/>
    </source>
</evidence>
<evidence type="ECO:0000256" key="5">
    <source>
        <dbReference type="ARBA" id="ARBA00023136"/>
    </source>
</evidence>
<dbReference type="VEuPathDB" id="AmoebaDB:ACA1_325560"/>
<proteinExistence type="inferred from homology"/>
<keyword evidence="10" id="KW-1185">Reference proteome</keyword>
<dbReference type="RefSeq" id="XP_004348358.1">
    <property type="nucleotide sequence ID" value="XM_004348308.1"/>
</dbReference>
<comment type="subcellular location">
    <subcellularLocation>
        <location evidence="1">Membrane</location>
        <topology evidence="1">Multi-pass membrane protein</topology>
    </subcellularLocation>
</comment>
<dbReference type="PANTHER" id="PTHR16950:SF25">
    <property type="entry name" value="ZINC TRANSPORTER SLC39A7"/>
    <property type="match status" value="1"/>
</dbReference>
<dbReference type="GO" id="GO:0005385">
    <property type="term" value="F:zinc ion transmembrane transporter activity"/>
    <property type="evidence" value="ECO:0007669"/>
    <property type="project" value="TreeGrafter"/>
</dbReference>
<keyword evidence="4 8" id="KW-1133">Transmembrane helix</keyword>
<feature type="region of interest" description="Disordered" evidence="7">
    <location>
        <begin position="89"/>
        <end position="112"/>
    </location>
</feature>
<evidence type="ECO:0000256" key="4">
    <source>
        <dbReference type="ARBA" id="ARBA00022989"/>
    </source>
</evidence>